<keyword evidence="8 11" id="KW-0119">Carbohydrate metabolism</keyword>
<dbReference type="Proteomes" id="UP000016933">
    <property type="component" value="Unassembled WGS sequence"/>
</dbReference>
<dbReference type="GO" id="GO:0071555">
    <property type="term" value="P:cell wall organization"/>
    <property type="evidence" value="ECO:0007669"/>
    <property type="project" value="UniProtKB-UniRule"/>
</dbReference>
<comment type="subcellular location">
    <subcellularLocation>
        <location evidence="2 11">Secreted</location>
    </subcellularLocation>
</comment>
<dbReference type="InterPro" id="IPR011013">
    <property type="entry name" value="Gal_mutarotase_sf_dom"/>
</dbReference>
<sequence>MHLSCLFLGLLGLAPTALAAFGYTESSGSFVVDAGSANSLVVTIEKSSCDVTSIVYRGVEIQSKTSGTQVGSGLGTATVSAETITNQYVKVTCQTNTLTQYLVFVSGHSNIYLATYITAEPTIGELRYIARLDSSILPSEYPFGKVSTTKPSTSTVEGSDVFVVDGQTRSKFYSSERFIDDHVHCVYGDDIHACFVKPVSAYETSSGGPFHRDINSNNGNSYTSLTFYMNSGHVQTEDRRMGLYGPYVLTFSRSDVPNLSDFDLSFFADLAIQGYVSAAGRGYVSGTASGVSSSFQAVVHWFNADAQYWTYTSSGGSFKSPAMKPGTYTMKLYRTELEVASQRVTVAAGQTATSNIASTLQEPATVLWTIGTCDGQPTGLLNADKQLRMHPSDSRMSNWAPGTFTIGKSSDSGFPMALFKDVNSGQTIAFNLTDASAATLRIRTTLAFTSGRPQVTVNDWTSDAPAAPTKIDSRGVTRGAYRGYGESYDFAIPMGKLVAGSNTAKIAVIAGDAGAKFLSPNFIVDCIEMYR</sequence>
<evidence type="ECO:0000256" key="11">
    <source>
        <dbReference type="PIRNR" id="PIRNR011794"/>
    </source>
</evidence>
<keyword evidence="4 11" id="KW-0964">Secreted</keyword>
<dbReference type="GO" id="GO:0102210">
    <property type="term" value="F:rhamnogalacturonan endolyase activity"/>
    <property type="evidence" value="ECO:0007669"/>
    <property type="project" value="UniProtKB-UniRule"/>
</dbReference>
<evidence type="ECO:0000313" key="16">
    <source>
        <dbReference type="EMBL" id="EME40175.1"/>
    </source>
</evidence>
<dbReference type="GO" id="GO:0005576">
    <property type="term" value="C:extracellular region"/>
    <property type="evidence" value="ECO:0007669"/>
    <property type="project" value="UniProtKB-SubCell"/>
</dbReference>
<dbReference type="GO" id="GO:0030246">
    <property type="term" value="F:carbohydrate binding"/>
    <property type="evidence" value="ECO:0007669"/>
    <property type="project" value="UniProtKB-UniRule"/>
</dbReference>
<proteinExistence type="inferred from homology"/>
<dbReference type="InterPro" id="IPR008979">
    <property type="entry name" value="Galactose-bd-like_sf"/>
</dbReference>
<evidence type="ECO:0000256" key="1">
    <source>
        <dbReference type="ARBA" id="ARBA00001324"/>
    </source>
</evidence>
<dbReference type="AlphaFoldDB" id="N1PF12"/>
<comment type="catalytic activity">
    <reaction evidence="1 11">
        <text>Endotype eliminative cleavage of L-alpha-rhamnopyranosyl-(1-&gt;4)-alpha-D-galactopyranosyluronic acid bonds of rhamnogalacturonan I domains in ramified hairy regions of pectin leaving L-rhamnopyranose at the reducing end and 4-deoxy-4,5-unsaturated D-galactopyranosyluronic acid at the non-reducing end.</text>
        <dbReference type="EC" id="4.2.2.23"/>
    </reaction>
</comment>
<reference evidence="16 17" key="2">
    <citation type="journal article" date="2012" name="PLoS Pathog.">
        <title>Diverse lifestyles and strategies of plant pathogenesis encoded in the genomes of eighteen Dothideomycetes fungi.</title>
        <authorList>
            <person name="Ohm R.A."/>
            <person name="Feau N."/>
            <person name="Henrissat B."/>
            <person name="Schoch C.L."/>
            <person name="Horwitz B.A."/>
            <person name="Barry K.W."/>
            <person name="Condon B.J."/>
            <person name="Copeland A.C."/>
            <person name="Dhillon B."/>
            <person name="Glaser F."/>
            <person name="Hesse C.N."/>
            <person name="Kosti I."/>
            <person name="LaButti K."/>
            <person name="Lindquist E.A."/>
            <person name="Lucas S."/>
            <person name="Salamov A.A."/>
            <person name="Bradshaw R.E."/>
            <person name="Ciuffetti L."/>
            <person name="Hamelin R.C."/>
            <person name="Kema G.H.J."/>
            <person name="Lawrence C."/>
            <person name="Scott J.A."/>
            <person name="Spatafora J.W."/>
            <person name="Turgeon B.G."/>
            <person name="de Wit P.J.G.M."/>
            <person name="Zhong S."/>
            <person name="Goodwin S.B."/>
            <person name="Grigoriev I.V."/>
        </authorList>
    </citation>
    <scope>NUCLEOTIDE SEQUENCE [LARGE SCALE GENOMIC DNA]</scope>
    <source>
        <strain evidence="17">NZE10 / CBS 128990</strain>
    </source>
</reference>
<keyword evidence="5 11" id="KW-0732">Signal</keyword>
<dbReference type="OrthoDB" id="114708at2759"/>
<keyword evidence="9 11" id="KW-0961">Cell wall biogenesis/degradation</keyword>
<dbReference type="SUPFAM" id="SSF74650">
    <property type="entry name" value="Galactose mutarotase-like"/>
    <property type="match status" value="1"/>
</dbReference>
<dbReference type="eggNOG" id="ENOG502QTKY">
    <property type="taxonomic scope" value="Eukaryota"/>
</dbReference>
<dbReference type="PIRSF" id="PIRSF011794">
    <property type="entry name" value="Rhamnogalacturonase_B"/>
    <property type="match status" value="1"/>
</dbReference>
<evidence type="ECO:0000256" key="6">
    <source>
        <dbReference type="ARBA" id="ARBA00023157"/>
    </source>
</evidence>
<dbReference type="Pfam" id="PF14683">
    <property type="entry name" value="CBM-like"/>
    <property type="match status" value="1"/>
</dbReference>
<feature type="signal peptide" evidence="11">
    <location>
        <begin position="1"/>
        <end position="19"/>
    </location>
</feature>
<feature type="domain" description="Rhamnogalacturonan lyase" evidence="14">
    <location>
        <begin position="367"/>
        <end position="529"/>
    </location>
</feature>
<evidence type="ECO:0000259" key="13">
    <source>
        <dbReference type="Pfam" id="PF09284"/>
    </source>
</evidence>
<organism evidence="16 17">
    <name type="scientific">Dothistroma septosporum (strain NZE10 / CBS 128990)</name>
    <name type="common">Red band needle blight fungus</name>
    <name type="synonym">Mycosphaerella pini</name>
    <dbReference type="NCBI Taxonomy" id="675120"/>
    <lineage>
        <taxon>Eukaryota</taxon>
        <taxon>Fungi</taxon>
        <taxon>Dikarya</taxon>
        <taxon>Ascomycota</taxon>
        <taxon>Pezizomycotina</taxon>
        <taxon>Dothideomycetes</taxon>
        <taxon>Dothideomycetidae</taxon>
        <taxon>Mycosphaerellales</taxon>
        <taxon>Mycosphaerellaceae</taxon>
        <taxon>Dothistroma</taxon>
    </lineage>
</organism>
<evidence type="ECO:0000313" key="17">
    <source>
        <dbReference type="Proteomes" id="UP000016933"/>
    </source>
</evidence>
<dbReference type="CDD" id="cd10316">
    <property type="entry name" value="RGL4_M"/>
    <property type="match status" value="1"/>
</dbReference>
<dbReference type="InterPro" id="IPR029413">
    <property type="entry name" value="RG-lyase_II"/>
</dbReference>
<dbReference type="InterPro" id="IPR013784">
    <property type="entry name" value="Carb-bd-like_fold"/>
</dbReference>
<dbReference type="SUPFAM" id="SSF49785">
    <property type="entry name" value="Galactose-binding domain-like"/>
    <property type="match status" value="1"/>
</dbReference>
<dbReference type="Pfam" id="PF09284">
    <property type="entry name" value="RhgB_N"/>
    <property type="match status" value="1"/>
</dbReference>
<keyword evidence="17" id="KW-1185">Reference proteome</keyword>
<keyword evidence="10 11" id="KW-0624">Polysaccharide degradation</keyword>
<protein>
    <recommendedName>
        <fullName evidence="11">Rhamnogalacturonate lyase</fullName>
        <ecNumber evidence="11">4.2.2.23</ecNumber>
    </recommendedName>
</protein>
<dbReference type="Gene3D" id="2.60.40.1120">
    <property type="entry name" value="Carboxypeptidase-like, regulatory domain"/>
    <property type="match status" value="1"/>
</dbReference>
<dbReference type="InterPro" id="IPR029411">
    <property type="entry name" value="RG-lyase_III"/>
</dbReference>
<reference evidence="17" key="1">
    <citation type="journal article" date="2012" name="PLoS Genet.">
        <title>The genomes of the fungal plant pathogens Cladosporium fulvum and Dothistroma septosporum reveal adaptation to different hosts and lifestyles but also signatures of common ancestry.</title>
        <authorList>
            <person name="de Wit P.J.G.M."/>
            <person name="van der Burgt A."/>
            <person name="Oekmen B."/>
            <person name="Stergiopoulos I."/>
            <person name="Abd-Elsalam K.A."/>
            <person name="Aerts A.L."/>
            <person name="Bahkali A.H."/>
            <person name="Beenen H.G."/>
            <person name="Chettri P."/>
            <person name="Cox M.P."/>
            <person name="Datema E."/>
            <person name="de Vries R.P."/>
            <person name="Dhillon B."/>
            <person name="Ganley A.R."/>
            <person name="Griffiths S.A."/>
            <person name="Guo Y."/>
            <person name="Hamelin R.C."/>
            <person name="Henrissat B."/>
            <person name="Kabir M.S."/>
            <person name="Jashni M.K."/>
            <person name="Kema G."/>
            <person name="Klaubauf S."/>
            <person name="Lapidus A."/>
            <person name="Levasseur A."/>
            <person name="Lindquist E."/>
            <person name="Mehrabi R."/>
            <person name="Ohm R.A."/>
            <person name="Owen T.J."/>
            <person name="Salamov A."/>
            <person name="Schwelm A."/>
            <person name="Schijlen E."/>
            <person name="Sun H."/>
            <person name="van den Burg H.A."/>
            <person name="van Ham R.C.H.J."/>
            <person name="Zhang S."/>
            <person name="Goodwin S.B."/>
            <person name="Grigoriev I.V."/>
            <person name="Collemare J."/>
            <person name="Bradshaw R.E."/>
        </authorList>
    </citation>
    <scope>NUCLEOTIDE SEQUENCE [LARGE SCALE GENOMIC DNA]</scope>
    <source>
        <strain evidence="17">NZE10 / CBS 128990</strain>
    </source>
</reference>
<dbReference type="EMBL" id="KB446544">
    <property type="protein sequence ID" value="EME40175.1"/>
    <property type="molecule type" value="Genomic_DNA"/>
</dbReference>
<evidence type="ECO:0000256" key="10">
    <source>
        <dbReference type="ARBA" id="ARBA00023326"/>
    </source>
</evidence>
<dbReference type="InterPro" id="IPR014718">
    <property type="entry name" value="GH-type_carb-bd"/>
</dbReference>
<comment type="similarity">
    <text evidence="3 11">Belongs to the polysaccharide lyase 4 family.</text>
</comment>
<evidence type="ECO:0000259" key="14">
    <source>
        <dbReference type="Pfam" id="PF14683"/>
    </source>
</evidence>
<evidence type="ECO:0000256" key="12">
    <source>
        <dbReference type="PIRSR" id="PIRSR011794-1"/>
    </source>
</evidence>
<dbReference type="FunFam" id="2.70.98.10:FF:000020">
    <property type="entry name" value="Rhamnogalacturonate lyase A"/>
    <property type="match status" value="1"/>
</dbReference>
<feature type="domain" description="Rhamnogalacturonase B N-terminal" evidence="13">
    <location>
        <begin position="21"/>
        <end position="274"/>
    </location>
</feature>
<dbReference type="Gene3D" id="2.60.120.260">
    <property type="entry name" value="Galactose-binding domain-like"/>
    <property type="match status" value="1"/>
</dbReference>
<feature type="domain" description="Rhamnogalacturonan lyase" evidence="15">
    <location>
        <begin position="280"/>
        <end position="353"/>
    </location>
</feature>
<dbReference type="SUPFAM" id="SSF49452">
    <property type="entry name" value="Starch-binding domain-like"/>
    <property type="match status" value="1"/>
</dbReference>
<dbReference type="Pfam" id="PF14686">
    <property type="entry name" value="fn3_3"/>
    <property type="match status" value="1"/>
</dbReference>
<keyword evidence="6 12" id="KW-1015">Disulfide bond</keyword>
<evidence type="ECO:0000256" key="3">
    <source>
        <dbReference type="ARBA" id="ARBA00010418"/>
    </source>
</evidence>
<dbReference type="Gene3D" id="2.70.98.10">
    <property type="match status" value="1"/>
</dbReference>
<evidence type="ECO:0000256" key="7">
    <source>
        <dbReference type="ARBA" id="ARBA00023239"/>
    </source>
</evidence>
<dbReference type="FunFam" id="2.60.120.260:FF:000102">
    <property type="entry name" value="Rhamnogalacturonate lyase A"/>
    <property type="match status" value="1"/>
</dbReference>
<evidence type="ECO:0000256" key="5">
    <source>
        <dbReference type="ARBA" id="ARBA00022729"/>
    </source>
</evidence>
<dbReference type="InterPro" id="IPR015364">
    <property type="entry name" value="RhgB_N"/>
</dbReference>
<dbReference type="CDD" id="cd10320">
    <property type="entry name" value="RGL4_N"/>
    <property type="match status" value="1"/>
</dbReference>
<accession>N1PF12</accession>
<dbReference type="GO" id="GO:0045490">
    <property type="term" value="P:pectin catabolic process"/>
    <property type="evidence" value="ECO:0007669"/>
    <property type="project" value="TreeGrafter"/>
</dbReference>
<dbReference type="STRING" id="675120.N1PF12"/>
<dbReference type="CDD" id="cd10317">
    <property type="entry name" value="RGL4_C"/>
    <property type="match status" value="1"/>
</dbReference>
<evidence type="ECO:0000256" key="9">
    <source>
        <dbReference type="ARBA" id="ARBA00023316"/>
    </source>
</evidence>
<dbReference type="EC" id="4.2.2.23" evidence="11"/>
<evidence type="ECO:0000256" key="2">
    <source>
        <dbReference type="ARBA" id="ARBA00004613"/>
    </source>
</evidence>
<dbReference type="PANTHER" id="PTHR36574:SF1">
    <property type="entry name" value="RHAMNOGALACTURONATE LYASE-RELATED"/>
    <property type="match status" value="1"/>
</dbReference>
<gene>
    <name evidence="16" type="ORF">DOTSEDRAFT_91422</name>
</gene>
<feature type="disulfide bond" evidence="12">
    <location>
        <begin position="49"/>
        <end position="93"/>
    </location>
</feature>
<dbReference type="InterPro" id="IPR016590">
    <property type="entry name" value="Rhamnogalacturonase_B"/>
</dbReference>
<evidence type="ECO:0000256" key="8">
    <source>
        <dbReference type="ARBA" id="ARBA00023277"/>
    </source>
</evidence>
<name>N1PF12_DOTSN</name>
<feature type="chain" id="PRO_5010009839" description="Rhamnogalacturonate lyase" evidence="11">
    <location>
        <begin position="20"/>
        <end position="531"/>
    </location>
</feature>
<dbReference type="OMA" id="VHCVYGD"/>
<dbReference type="HOGENOM" id="CLU_037882_1_1_1"/>
<feature type="disulfide bond" evidence="12">
    <location>
        <begin position="185"/>
        <end position="194"/>
    </location>
</feature>
<evidence type="ECO:0000256" key="4">
    <source>
        <dbReference type="ARBA" id="ARBA00022525"/>
    </source>
</evidence>
<dbReference type="PANTHER" id="PTHR36574">
    <property type="entry name" value="RHAMNOGALACTURONATE LYASE-RELATED"/>
    <property type="match status" value="1"/>
</dbReference>
<keyword evidence="7 11" id="KW-0456">Lyase</keyword>
<evidence type="ECO:0000259" key="15">
    <source>
        <dbReference type="Pfam" id="PF14686"/>
    </source>
</evidence>